<dbReference type="InterPro" id="IPR029044">
    <property type="entry name" value="Nucleotide-diphossugar_trans"/>
</dbReference>
<evidence type="ECO:0000313" key="8">
    <source>
        <dbReference type="EMBL" id="CAF1510813.1"/>
    </source>
</evidence>
<feature type="transmembrane region" description="Helical" evidence="7">
    <location>
        <begin position="286"/>
        <end position="305"/>
    </location>
</feature>
<dbReference type="Proteomes" id="UP000663881">
    <property type="component" value="Unassembled WGS sequence"/>
</dbReference>
<evidence type="ECO:0000256" key="5">
    <source>
        <dbReference type="ARBA" id="ARBA00022989"/>
    </source>
</evidence>
<dbReference type="EMBL" id="CAJOAY010004606">
    <property type="protein sequence ID" value="CAF4076419.1"/>
    <property type="molecule type" value="Genomic_DNA"/>
</dbReference>
<keyword evidence="5 7" id="KW-1133">Transmembrane helix</keyword>
<dbReference type="Gene3D" id="3.90.550.10">
    <property type="entry name" value="Spore Coat Polysaccharide Biosynthesis Protein SpsA, Chain A"/>
    <property type="match status" value="1"/>
</dbReference>
<dbReference type="EMBL" id="CAJNON010002463">
    <property type="protein sequence ID" value="CAF1510813.1"/>
    <property type="molecule type" value="Genomic_DNA"/>
</dbReference>
<dbReference type="OrthoDB" id="10000833at2759"/>
<dbReference type="CDD" id="cd06421">
    <property type="entry name" value="CESA_CelA_like"/>
    <property type="match status" value="1"/>
</dbReference>
<dbReference type="SUPFAM" id="SSF53448">
    <property type="entry name" value="Nucleotide-diphospho-sugar transferases"/>
    <property type="match status" value="1"/>
</dbReference>
<evidence type="ECO:0000256" key="6">
    <source>
        <dbReference type="ARBA" id="ARBA00023136"/>
    </source>
</evidence>
<evidence type="ECO:0000256" key="4">
    <source>
        <dbReference type="ARBA" id="ARBA00022692"/>
    </source>
</evidence>
<dbReference type="Proteomes" id="UP000663891">
    <property type="component" value="Unassembled WGS sequence"/>
</dbReference>
<dbReference type="GO" id="GO:0016757">
    <property type="term" value="F:glycosyltransferase activity"/>
    <property type="evidence" value="ECO:0007669"/>
    <property type="project" value="UniProtKB-KW"/>
</dbReference>
<feature type="transmembrane region" description="Helical" evidence="7">
    <location>
        <begin position="430"/>
        <end position="451"/>
    </location>
</feature>
<feature type="transmembrane region" description="Helical" evidence="7">
    <location>
        <begin position="526"/>
        <end position="550"/>
    </location>
</feature>
<evidence type="ECO:0000313" key="9">
    <source>
        <dbReference type="EMBL" id="CAF4076419.1"/>
    </source>
</evidence>
<evidence type="ECO:0000256" key="1">
    <source>
        <dbReference type="ARBA" id="ARBA00004141"/>
    </source>
</evidence>
<dbReference type="InterPro" id="IPR050321">
    <property type="entry name" value="Glycosyltr_2/OpgH_subfam"/>
</dbReference>
<organism evidence="8">
    <name type="scientific">Adineta steineri</name>
    <dbReference type="NCBI Taxonomy" id="433720"/>
    <lineage>
        <taxon>Eukaryota</taxon>
        <taxon>Metazoa</taxon>
        <taxon>Spiralia</taxon>
        <taxon>Gnathifera</taxon>
        <taxon>Rotifera</taxon>
        <taxon>Eurotatoria</taxon>
        <taxon>Bdelloidea</taxon>
        <taxon>Adinetida</taxon>
        <taxon>Adinetidae</taxon>
        <taxon>Adineta</taxon>
    </lineage>
</organism>
<keyword evidence="6 7" id="KW-0472">Membrane</keyword>
<proteinExistence type="predicted"/>
<evidence type="ECO:0008006" key="10">
    <source>
        <dbReference type="Google" id="ProtNLM"/>
    </source>
</evidence>
<dbReference type="PANTHER" id="PTHR43867">
    <property type="entry name" value="CELLULOSE SYNTHASE CATALYTIC SUBUNIT A [UDP-FORMING]"/>
    <property type="match status" value="1"/>
</dbReference>
<accession>A0A815TXH4</accession>
<dbReference type="AlphaFoldDB" id="A0A815TXH4"/>
<dbReference type="PANTHER" id="PTHR43867:SF2">
    <property type="entry name" value="CELLULOSE SYNTHASE CATALYTIC SUBUNIT A [UDP-FORMING]"/>
    <property type="match status" value="1"/>
</dbReference>
<keyword evidence="2" id="KW-0328">Glycosyltransferase</keyword>
<feature type="transmembrane region" description="Helical" evidence="7">
    <location>
        <begin position="463"/>
        <end position="486"/>
    </location>
</feature>
<evidence type="ECO:0000256" key="2">
    <source>
        <dbReference type="ARBA" id="ARBA00022676"/>
    </source>
</evidence>
<keyword evidence="3" id="KW-0808">Transferase</keyword>
<keyword evidence="4 7" id="KW-0812">Transmembrane</keyword>
<name>A0A815TXH4_9BILA</name>
<comment type="subcellular location">
    <subcellularLocation>
        <location evidence="1">Membrane</location>
        <topology evidence="1">Multi-pass membrane protein</topology>
    </subcellularLocation>
</comment>
<gene>
    <name evidence="9" type="ORF">OKA104_LOCUS34295</name>
    <name evidence="8" type="ORF">VCS650_LOCUS42760</name>
</gene>
<feature type="transmembrane region" description="Helical" evidence="7">
    <location>
        <begin position="390"/>
        <end position="410"/>
    </location>
</feature>
<evidence type="ECO:0000256" key="7">
    <source>
        <dbReference type="SAM" id="Phobius"/>
    </source>
</evidence>
<comment type="caution">
    <text evidence="8">The sequence shown here is derived from an EMBL/GenBank/DDBJ whole genome shotgun (WGS) entry which is preliminary data.</text>
</comment>
<dbReference type="GO" id="GO:0016020">
    <property type="term" value="C:membrane"/>
    <property type="evidence" value="ECO:0007669"/>
    <property type="project" value="UniProtKB-SubCell"/>
</dbReference>
<sequence>MENKAIKETYPIVDVFIVCCNEPYDILLDTVRSALSLNYPKDKYRIWILDDGNDKSIEENIIKICKTYETTLHIKYIRRLKKKNTPHFYKAGNLNNGFREVKQIMGQLGDYVLVQDVDMILHPDFLLRTLPHFKEDDRIAYLQAGQNYYNLYSSDILCQALIGSNQVLLYCDSNNQSSTCIGSGMLIKSSILDELNGFPTDSITEDFNLSFLIHKLGYKSVYITEHLQFGLTPDSLTGTIEQYKRWESGNFQVICNNFDKLFAYKRDQNQMTFFQRSYYFIHGTRIINCVMQLYFMLIVLVSLWIEKPYIILANSSIIKMTLIMIWIQYLFSRFIIYFIHYDMVSDYNSSDYDSVEAINTNETKTQKMNSFLCVLQYVERTIQKSTWTSPFYFVSLLEIFVKIPLPFIPTGSYPSIHDERKNFLKFILNLSYKGLIFHILYILIGLAAIIYQLIRMTSKTLPLLLWYIPLVIINIYSLIPPIWFIIFPPPPTRTRQDLLQYTEQGENQEPQVKLKTNISLYPTSKYSLLLIMFPLFIILMVSANIILLFVSPNYIQPFLIKKNIPTM</sequence>
<dbReference type="Pfam" id="PF13641">
    <property type="entry name" value="Glyco_tranf_2_3"/>
    <property type="match status" value="1"/>
</dbReference>
<feature type="transmembrane region" description="Helical" evidence="7">
    <location>
        <begin position="317"/>
        <end position="339"/>
    </location>
</feature>
<evidence type="ECO:0000256" key="3">
    <source>
        <dbReference type="ARBA" id="ARBA00022679"/>
    </source>
</evidence>
<reference evidence="8" key="1">
    <citation type="submission" date="2021-02" db="EMBL/GenBank/DDBJ databases">
        <authorList>
            <person name="Nowell W R."/>
        </authorList>
    </citation>
    <scope>NUCLEOTIDE SEQUENCE</scope>
</reference>
<protein>
    <recommendedName>
        <fullName evidence="10">Glycosyltransferase 2-like domain-containing protein</fullName>
    </recommendedName>
</protein>